<dbReference type="Pfam" id="PF01882">
    <property type="entry name" value="DUF58"/>
    <property type="match status" value="1"/>
</dbReference>
<keyword evidence="3" id="KW-1185">Reference proteome</keyword>
<evidence type="ECO:0000313" key="2">
    <source>
        <dbReference type="EMBL" id="NDV61303.1"/>
    </source>
</evidence>
<dbReference type="CDD" id="cd00198">
    <property type="entry name" value="vWFA"/>
    <property type="match status" value="1"/>
</dbReference>
<proteinExistence type="predicted"/>
<evidence type="ECO:0000259" key="1">
    <source>
        <dbReference type="Pfam" id="PF01882"/>
    </source>
</evidence>
<evidence type="ECO:0000313" key="3">
    <source>
        <dbReference type="Proteomes" id="UP000478417"/>
    </source>
</evidence>
<dbReference type="Proteomes" id="UP000478417">
    <property type="component" value="Unassembled WGS sequence"/>
</dbReference>
<dbReference type="PANTHER" id="PTHR33608">
    <property type="entry name" value="BLL2464 PROTEIN"/>
    <property type="match status" value="1"/>
</dbReference>
<reference evidence="2 3" key="1">
    <citation type="submission" date="2020-02" db="EMBL/GenBank/DDBJ databases">
        <title>Albibacoteraceae fam. nov., the first described family within the subdivision 4 Verrucomicrobia.</title>
        <authorList>
            <person name="Xi F."/>
        </authorList>
    </citation>
    <scope>NUCLEOTIDE SEQUENCE [LARGE SCALE GENOMIC DNA]</scope>
    <source>
        <strain evidence="2 3">CK1056</strain>
    </source>
</reference>
<sequence length="310" mass="35970">MSPSERTREILRKVRQVEIRSRKFVDESLVGAYHSVFKGQGMDFAEVREYQPGDDVRSIDWNVTAKMDRPFIKVYEEERELTIMLMVDISASGDFGSVKQTKRELAAELASVLAFSATRNNDKVGLILFSDTVEKIIMPKKGRSHVLRVIREILFYEPQHKGTNLSEAMKTLNHLIRRKAVCFLVSDFLTEESQAWLRPSTKEKPGELQKMLTLTGKRHDLICIHLHDPRETQLPSVGWIVLEDAETGHQVEVNTSDARLQGMYQHQNRQRLERIEDTFKRSGIDHFQVQTQEPYITALRAFFKKRGKRR</sequence>
<gene>
    <name evidence="2" type="ORF">G0Q06_02430</name>
</gene>
<dbReference type="PANTHER" id="PTHR33608:SF6">
    <property type="entry name" value="BLL2464 PROTEIN"/>
    <property type="match status" value="1"/>
</dbReference>
<dbReference type="Gene3D" id="3.40.50.410">
    <property type="entry name" value="von Willebrand factor, type A domain"/>
    <property type="match status" value="1"/>
</dbReference>
<accession>A0A6B2LY79</accession>
<dbReference type="SUPFAM" id="SSF53300">
    <property type="entry name" value="vWA-like"/>
    <property type="match status" value="1"/>
</dbReference>
<dbReference type="InterPro" id="IPR002881">
    <property type="entry name" value="DUF58"/>
</dbReference>
<protein>
    <submittedName>
        <fullName evidence="2">DUF58 domain-containing protein</fullName>
    </submittedName>
</protein>
<dbReference type="AlphaFoldDB" id="A0A6B2LY79"/>
<name>A0A6B2LY79_9BACT</name>
<comment type="caution">
    <text evidence="2">The sequence shown here is derived from an EMBL/GenBank/DDBJ whole genome shotgun (WGS) entry which is preliminary data.</text>
</comment>
<dbReference type="RefSeq" id="WP_163962113.1">
    <property type="nucleotide sequence ID" value="NZ_JAAGNX010000001.1"/>
</dbReference>
<organism evidence="2 3">
    <name type="scientific">Oceanipulchritudo coccoides</name>
    <dbReference type="NCBI Taxonomy" id="2706888"/>
    <lineage>
        <taxon>Bacteria</taxon>
        <taxon>Pseudomonadati</taxon>
        <taxon>Verrucomicrobiota</taxon>
        <taxon>Opitutia</taxon>
        <taxon>Puniceicoccales</taxon>
        <taxon>Oceanipulchritudinaceae</taxon>
        <taxon>Oceanipulchritudo</taxon>
    </lineage>
</organism>
<dbReference type="EMBL" id="JAAGNX010000001">
    <property type="protein sequence ID" value="NDV61303.1"/>
    <property type="molecule type" value="Genomic_DNA"/>
</dbReference>
<dbReference type="InterPro" id="IPR036465">
    <property type="entry name" value="vWFA_dom_sf"/>
</dbReference>
<feature type="domain" description="DUF58" evidence="1">
    <location>
        <begin position="46"/>
        <end position="271"/>
    </location>
</feature>